<evidence type="ECO:0000256" key="2">
    <source>
        <dbReference type="ARBA" id="ARBA00007118"/>
    </source>
</evidence>
<protein>
    <submittedName>
        <fullName evidence="7">Nitroreductase</fullName>
    </submittedName>
</protein>
<gene>
    <name evidence="7" type="ORF">SAMN05446927_6979</name>
</gene>
<reference evidence="7 8" key="1">
    <citation type="submission" date="2017-09" db="EMBL/GenBank/DDBJ databases">
        <authorList>
            <person name="Varghese N."/>
            <person name="Submissions S."/>
        </authorList>
    </citation>
    <scope>NUCLEOTIDE SEQUENCE [LARGE SCALE GENOMIC DNA]</scope>
    <source>
        <strain evidence="7 8">OK806</strain>
    </source>
</reference>
<evidence type="ECO:0000256" key="4">
    <source>
        <dbReference type="ARBA" id="ARBA00022643"/>
    </source>
</evidence>
<evidence type="ECO:0000313" key="7">
    <source>
        <dbReference type="EMBL" id="SOE88371.1"/>
    </source>
</evidence>
<keyword evidence="8" id="KW-1185">Reference proteome</keyword>
<comment type="cofactor">
    <cofactor evidence="1">
        <name>FMN</name>
        <dbReference type="ChEBI" id="CHEBI:58210"/>
    </cofactor>
</comment>
<dbReference type="SUPFAM" id="SSF55469">
    <property type="entry name" value="FMN-dependent nitroreductase-like"/>
    <property type="match status" value="1"/>
</dbReference>
<dbReference type="EMBL" id="OCSU01000003">
    <property type="protein sequence ID" value="SOE88371.1"/>
    <property type="molecule type" value="Genomic_DNA"/>
</dbReference>
<dbReference type="PANTHER" id="PTHR43673">
    <property type="entry name" value="NAD(P)H NITROREDUCTASE YDGI-RELATED"/>
    <property type="match status" value="1"/>
</dbReference>
<name>A0A7Z7IEG1_9BURK</name>
<keyword evidence="5" id="KW-0560">Oxidoreductase</keyword>
<keyword evidence="4" id="KW-0288">FMN</keyword>
<dbReference type="Pfam" id="PF00881">
    <property type="entry name" value="Nitroreductase"/>
    <property type="match status" value="1"/>
</dbReference>
<dbReference type="InterPro" id="IPR000415">
    <property type="entry name" value="Nitroreductase-like"/>
</dbReference>
<sequence length="237" mass="26876">MTNQQHGVSMKVDEGVVAAIDSRRSVRAFLPDPVDDATLESIFGHACRAPSGSNIQPWKVYVLTGDVKDRLSRAILDVYNDPETDRLHEEEYAYYPKTWASPFIERRRVLGLELYSLLGLTRENKAGMKAQMGRNFEFFGAPVGIMFTTDRNMERGSWLDYGMFIQNVMLMARAFGLDTCPQAAFNRYHRIIAEHLRLPENETVVCGMSIGHADLSKPENQLASEREPVASVVRFLR</sequence>
<dbReference type="Gene3D" id="3.40.109.10">
    <property type="entry name" value="NADH Oxidase"/>
    <property type="match status" value="1"/>
</dbReference>
<evidence type="ECO:0000256" key="5">
    <source>
        <dbReference type="ARBA" id="ARBA00023002"/>
    </source>
</evidence>
<keyword evidence="3" id="KW-0285">Flavoprotein</keyword>
<comment type="similarity">
    <text evidence="2">Belongs to the nitroreductase family.</text>
</comment>
<dbReference type="PANTHER" id="PTHR43673:SF2">
    <property type="entry name" value="NITROREDUCTASE"/>
    <property type="match status" value="1"/>
</dbReference>
<feature type="domain" description="Nitroreductase" evidence="6">
    <location>
        <begin position="20"/>
        <end position="212"/>
    </location>
</feature>
<evidence type="ECO:0000313" key="8">
    <source>
        <dbReference type="Proteomes" id="UP000219522"/>
    </source>
</evidence>
<dbReference type="AlphaFoldDB" id="A0A7Z7IEG1"/>
<organism evidence="7 8">
    <name type="scientific">Caballeronia arationis</name>
    <dbReference type="NCBI Taxonomy" id="1777142"/>
    <lineage>
        <taxon>Bacteria</taxon>
        <taxon>Pseudomonadati</taxon>
        <taxon>Pseudomonadota</taxon>
        <taxon>Betaproteobacteria</taxon>
        <taxon>Burkholderiales</taxon>
        <taxon>Burkholderiaceae</taxon>
        <taxon>Caballeronia</taxon>
    </lineage>
</organism>
<accession>A0A7Z7IEG1</accession>
<evidence type="ECO:0000259" key="6">
    <source>
        <dbReference type="Pfam" id="PF00881"/>
    </source>
</evidence>
<comment type="caution">
    <text evidence="7">The sequence shown here is derived from an EMBL/GenBank/DDBJ whole genome shotgun (WGS) entry which is preliminary data.</text>
</comment>
<proteinExistence type="inferred from homology"/>
<dbReference type="InterPro" id="IPR029479">
    <property type="entry name" value="Nitroreductase"/>
</dbReference>
<dbReference type="Proteomes" id="UP000219522">
    <property type="component" value="Unassembled WGS sequence"/>
</dbReference>
<evidence type="ECO:0000256" key="1">
    <source>
        <dbReference type="ARBA" id="ARBA00001917"/>
    </source>
</evidence>
<dbReference type="CDD" id="cd02136">
    <property type="entry name" value="PnbA_NfnB-like"/>
    <property type="match status" value="1"/>
</dbReference>
<evidence type="ECO:0000256" key="3">
    <source>
        <dbReference type="ARBA" id="ARBA00022630"/>
    </source>
</evidence>
<dbReference type="GO" id="GO:0016491">
    <property type="term" value="F:oxidoreductase activity"/>
    <property type="evidence" value="ECO:0007669"/>
    <property type="project" value="UniProtKB-KW"/>
</dbReference>
<dbReference type="RefSeq" id="WP_062632233.1">
    <property type="nucleotide sequence ID" value="NZ_FCOG02000002.1"/>
</dbReference>